<evidence type="ECO:0000313" key="2">
    <source>
        <dbReference type="EMBL" id="KAK5706198.1"/>
    </source>
</evidence>
<dbReference type="AlphaFoldDB" id="A0AAN7VVU5"/>
<feature type="region of interest" description="Disordered" evidence="1">
    <location>
        <begin position="197"/>
        <end position="235"/>
    </location>
</feature>
<evidence type="ECO:0000313" key="3">
    <source>
        <dbReference type="Proteomes" id="UP001310594"/>
    </source>
</evidence>
<name>A0AAN7VVU5_9PEZI</name>
<feature type="region of interest" description="Disordered" evidence="1">
    <location>
        <begin position="46"/>
        <end position="68"/>
    </location>
</feature>
<proteinExistence type="predicted"/>
<comment type="caution">
    <text evidence="2">The sequence shown here is derived from an EMBL/GenBank/DDBJ whole genome shotgun (WGS) entry which is preliminary data.</text>
</comment>
<reference evidence="2" key="1">
    <citation type="submission" date="2023-08" db="EMBL/GenBank/DDBJ databases">
        <title>Black Yeasts Isolated from many extreme environments.</title>
        <authorList>
            <person name="Coleine C."/>
            <person name="Stajich J.E."/>
            <person name="Selbmann L."/>
        </authorList>
    </citation>
    <scope>NUCLEOTIDE SEQUENCE</scope>
    <source>
        <strain evidence="2">CCFEE 5810</strain>
    </source>
</reference>
<sequence length="248" mass="26401">MNPISSWLGTVLNTSSLHDNNDSSIPSAAFSPVLVPTSATLKSRHVRLNSSPLSSSSSEGTFDRSSSSVSASVRDLRSRCSSAGIKTAGDDWTLGDLLLSQVEMEGADVAFRLGWLDEDDSSVDGDDSSVDEDEDESILEHSICVMAILPSIEGENGQAPSRKRPLEDAAEGSRKCRRSVCNGAYWDPVREAAVADQALRSEKEGSRKCPRPAASTEMRHPGDATAEATAVGRGWTAINHAPARLSAR</sequence>
<protein>
    <submittedName>
        <fullName evidence="2">Uncharacterized protein</fullName>
    </submittedName>
</protein>
<evidence type="ECO:0000256" key="1">
    <source>
        <dbReference type="SAM" id="MobiDB-lite"/>
    </source>
</evidence>
<dbReference type="Proteomes" id="UP001310594">
    <property type="component" value="Unassembled WGS sequence"/>
</dbReference>
<gene>
    <name evidence="2" type="ORF">LTR97_001185</name>
</gene>
<organism evidence="2 3">
    <name type="scientific">Elasticomyces elasticus</name>
    <dbReference type="NCBI Taxonomy" id="574655"/>
    <lineage>
        <taxon>Eukaryota</taxon>
        <taxon>Fungi</taxon>
        <taxon>Dikarya</taxon>
        <taxon>Ascomycota</taxon>
        <taxon>Pezizomycotina</taxon>
        <taxon>Dothideomycetes</taxon>
        <taxon>Dothideomycetidae</taxon>
        <taxon>Mycosphaerellales</taxon>
        <taxon>Teratosphaeriaceae</taxon>
        <taxon>Elasticomyces</taxon>
    </lineage>
</organism>
<accession>A0AAN7VVU5</accession>
<feature type="compositionally biased region" description="Low complexity" evidence="1">
    <location>
        <begin position="50"/>
        <end position="68"/>
    </location>
</feature>
<dbReference type="EMBL" id="JAVRQU010000002">
    <property type="protein sequence ID" value="KAK5706198.1"/>
    <property type="molecule type" value="Genomic_DNA"/>
</dbReference>